<gene>
    <name evidence="6" type="ORF">HELGO_WM2671</name>
</gene>
<evidence type="ECO:0000256" key="2">
    <source>
        <dbReference type="ARBA" id="ARBA00008639"/>
    </source>
</evidence>
<evidence type="ECO:0000256" key="1">
    <source>
        <dbReference type="ARBA" id="ARBA00001933"/>
    </source>
</evidence>
<accession>A0A6S6S554</accession>
<dbReference type="InterPro" id="IPR036052">
    <property type="entry name" value="TrpB-like_PALP_sf"/>
</dbReference>
<reference evidence="6" key="1">
    <citation type="submission" date="2020-01" db="EMBL/GenBank/DDBJ databases">
        <authorList>
            <person name="Meier V. D."/>
            <person name="Meier V D."/>
        </authorList>
    </citation>
    <scope>NUCLEOTIDE SEQUENCE</scope>
    <source>
        <strain evidence="6">HLG_WM_MAG_12</strain>
    </source>
</reference>
<organism evidence="6">
    <name type="scientific">uncultured Campylobacterales bacterium</name>
    <dbReference type="NCBI Taxonomy" id="352960"/>
    <lineage>
        <taxon>Bacteria</taxon>
        <taxon>Pseudomonadati</taxon>
        <taxon>Campylobacterota</taxon>
        <taxon>Epsilonproteobacteria</taxon>
        <taxon>Campylobacterales</taxon>
        <taxon>environmental samples</taxon>
    </lineage>
</organism>
<dbReference type="EMBL" id="CACVAW010000010">
    <property type="protein sequence ID" value="CAA6803471.1"/>
    <property type="molecule type" value="Genomic_DNA"/>
</dbReference>
<feature type="active site" description="Nucleophile" evidence="4">
    <location>
        <position position="58"/>
    </location>
</feature>
<dbReference type="AlphaFoldDB" id="A0A6S6S554"/>
<name>A0A6S6S554_9BACT</name>
<feature type="modified residue" description="N6-(pyridoxal phosphate)lysine" evidence="5">
    <location>
        <position position="32"/>
    </location>
</feature>
<comment type="cofactor">
    <cofactor evidence="1">
        <name>pyridoxal 5'-phosphate</name>
        <dbReference type="ChEBI" id="CHEBI:597326"/>
    </cofactor>
</comment>
<evidence type="ECO:0000313" key="6">
    <source>
        <dbReference type="EMBL" id="CAA6803471.1"/>
    </source>
</evidence>
<dbReference type="Gene3D" id="3.40.50.1100">
    <property type="match status" value="2"/>
</dbReference>
<evidence type="ECO:0000256" key="3">
    <source>
        <dbReference type="ARBA" id="ARBA00022898"/>
    </source>
</evidence>
<dbReference type="InterPro" id="IPR027278">
    <property type="entry name" value="ACCD_DCysDesulf"/>
</dbReference>
<dbReference type="SUPFAM" id="SSF53686">
    <property type="entry name" value="Tryptophan synthase beta subunit-like PLP-dependent enzymes"/>
    <property type="match status" value="1"/>
</dbReference>
<comment type="similarity">
    <text evidence="2">Belongs to the ACC deaminase/D-cysteine desulfhydrase family.</text>
</comment>
<keyword evidence="3 5" id="KW-0663">Pyridoxal phosphate</keyword>
<evidence type="ECO:0000256" key="5">
    <source>
        <dbReference type="PIRSR" id="PIRSR006278-2"/>
    </source>
</evidence>
<proteinExistence type="inferred from homology"/>
<evidence type="ECO:0000256" key="4">
    <source>
        <dbReference type="PIRSR" id="PIRSR006278-1"/>
    </source>
</evidence>
<protein>
    <submittedName>
        <fullName evidence="6">Pyridoxal phosphate-dependent deaminase, putative</fullName>
    </submittedName>
</protein>
<dbReference type="PANTHER" id="PTHR43780:SF2">
    <property type="entry name" value="1-AMINOCYCLOPROPANE-1-CARBOXYLATE DEAMINASE-RELATED"/>
    <property type="match status" value="1"/>
</dbReference>
<dbReference type="GO" id="GO:0019148">
    <property type="term" value="F:D-cysteine desulfhydrase activity"/>
    <property type="evidence" value="ECO:0007669"/>
    <property type="project" value="TreeGrafter"/>
</dbReference>
<sequence length="286" mass="33145">MIDSKVEEVSFKGKQIFIKRDDLLHSSFDGNKARKLHYLFSKDLSSYQAIVSFGSNQSNSMYSLSSLCKLKNIRFIYITHKLSSYLENNIQGNLKYALDNGMELIQSNDKEEITKYKNNVKYLVIDEGIATKEASQGLKILANEIEEFSISSKLSNLNIFSPSGTGTTSLYLQKYSKFNVFTTPCVGNKEYLFKQMQLLEEDSSIYPTILTLEKKYHFGKLYKEFYALWLELKNDTKIKFDLLYDPLGWMVVLKHLYSDEKNLLYIHSGGIRGNISMIKRYENFLK</sequence>
<dbReference type="PANTHER" id="PTHR43780">
    <property type="entry name" value="1-AMINOCYCLOPROPANE-1-CARBOXYLATE DEAMINASE-RELATED"/>
    <property type="match status" value="1"/>
</dbReference>